<dbReference type="GO" id="GO:0006695">
    <property type="term" value="P:cholesterol biosynthetic process"/>
    <property type="evidence" value="ECO:0007669"/>
    <property type="project" value="UniProtKB-KW"/>
</dbReference>
<keyword evidence="17" id="KW-0414">Isoprene biosynthesis</keyword>
<evidence type="ECO:0000256" key="3">
    <source>
        <dbReference type="ARBA" id="ARBA00003951"/>
    </source>
</evidence>
<proteinExistence type="inferred from homology"/>
<evidence type="ECO:0000256" key="10">
    <source>
        <dbReference type="ARBA" id="ARBA00022723"/>
    </source>
</evidence>
<comment type="pathway">
    <text evidence="5">Isoprenoid biosynthesis; dimethylallyl diphosphate biosynthesis; dimethylallyl diphosphate from isopentenyl diphosphate: step 1/1.</text>
</comment>
<evidence type="ECO:0000256" key="5">
    <source>
        <dbReference type="ARBA" id="ARBA00004826"/>
    </source>
</evidence>
<dbReference type="PANTHER" id="PTHR10885:SF1">
    <property type="entry name" value="ISOPENTENYL-DIPHOSPHATE DELTA-ISOMERASE 2"/>
    <property type="match status" value="1"/>
</dbReference>
<dbReference type="PANTHER" id="PTHR10885">
    <property type="entry name" value="ISOPENTENYL-DIPHOSPHATE DELTA-ISOMERASE"/>
    <property type="match status" value="1"/>
</dbReference>
<comment type="caution">
    <text evidence="20">The sequence shown here is derived from an EMBL/GenBank/DDBJ whole genome shotgun (WGS) entry which is preliminary data.</text>
</comment>
<keyword evidence="10" id="KW-0479">Metal-binding</keyword>
<dbReference type="GO" id="GO:0004452">
    <property type="term" value="F:isopentenyl-diphosphate delta-isomerase activity"/>
    <property type="evidence" value="ECO:0007669"/>
    <property type="project" value="UniProtKB-EC"/>
</dbReference>
<dbReference type="GO" id="GO:0005777">
    <property type="term" value="C:peroxisome"/>
    <property type="evidence" value="ECO:0007669"/>
    <property type="project" value="UniProtKB-SubCell"/>
</dbReference>
<evidence type="ECO:0000313" key="21">
    <source>
        <dbReference type="Proteomes" id="UP000700334"/>
    </source>
</evidence>
<dbReference type="Pfam" id="PF00293">
    <property type="entry name" value="NUDIX"/>
    <property type="match status" value="1"/>
</dbReference>
<keyword evidence="16" id="KW-0576">Peroxisome</keyword>
<keyword evidence="14" id="KW-1207">Sterol metabolism</keyword>
<dbReference type="GO" id="GO:0009240">
    <property type="term" value="P:isopentenyl diphosphate biosynthetic process"/>
    <property type="evidence" value="ECO:0007669"/>
    <property type="project" value="TreeGrafter"/>
</dbReference>
<dbReference type="SUPFAM" id="SSF55811">
    <property type="entry name" value="Nudix"/>
    <property type="match status" value="1"/>
</dbReference>
<evidence type="ECO:0000256" key="18">
    <source>
        <dbReference type="ARBA" id="ARBA00023235"/>
    </source>
</evidence>
<dbReference type="EC" id="5.3.3.2" evidence="7"/>
<evidence type="ECO:0000259" key="19">
    <source>
        <dbReference type="PROSITE" id="PS51462"/>
    </source>
</evidence>
<evidence type="ECO:0000256" key="1">
    <source>
        <dbReference type="ARBA" id="ARBA00000374"/>
    </source>
</evidence>
<dbReference type="InterPro" id="IPR011876">
    <property type="entry name" value="IsopentenylPP_isomerase_typ1"/>
</dbReference>
<dbReference type="FunFam" id="3.90.79.10:FF:000012">
    <property type="entry name" value="Isopentenyl-diphosphate Delta-isomerase 1"/>
    <property type="match status" value="1"/>
</dbReference>
<evidence type="ECO:0000256" key="15">
    <source>
        <dbReference type="ARBA" id="ARBA00023098"/>
    </source>
</evidence>
<accession>A0A8J6ANZ6</accession>
<keyword evidence="14" id="KW-0756">Sterol biosynthesis</keyword>
<comment type="subcellular location">
    <subcellularLocation>
        <location evidence="4">Peroxisome</location>
    </subcellularLocation>
</comment>
<evidence type="ECO:0000256" key="17">
    <source>
        <dbReference type="ARBA" id="ARBA00023229"/>
    </source>
</evidence>
<comment type="cofactor">
    <cofactor evidence="2">
        <name>Mg(2+)</name>
        <dbReference type="ChEBI" id="CHEBI:18420"/>
    </cofactor>
</comment>
<keyword evidence="13" id="KW-0752">Steroid biosynthesis</keyword>
<evidence type="ECO:0000256" key="4">
    <source>
        <dbReference type="ARBA" id="ARBA00004275"/>
    </source>
</evidence>
<dbReference type="GO" id="GO:0046872">
    <property type="term" value="F:metal ion binding"/>
    <property type="evidence" value="ECO:0007669"/>
    <property type="project" value="UniProtKB-KW"/>
</dbReference>
<dbReference type="InterPro" id="IPR000086">
    <property type="entry name" value="NUDIX_hydrolase_dom"/>
</dbReference>
<dbReference type="EMBL" id="JAGFMF010011042">
    <property type="protein sequence ID" value="KAG8524966.1"/>
    <property type="molecule type" value="Genomic_DNA"/>
</dbReference>
<evidence type="ECO:0000256" key="2">
    <source>
        <dbReference type="ARBA" id="ARBA00001946"/>
    </source>
</evidence>
<dbReference type="OrthoDB" id="510307at2759"/>
<dbReference type="PROSITE" id="PS51462">
    <property type="entry name" value="NUDIX"/>
    <property type="match status" value="1"/>
</dbReference>
<evidence type="ECO:0000256" key="9">
    <source>
        <dbReference type="ARBA" id="ARBA00022548"/>
    </source>
</evidence>
<keyword evidence="8" id="KW-0444">Lipid biosynthesis</keyword>
<keyword evidence="11" id="KW-0152">Cholesterol biosynthesis</keyword>
<comment type="function">
    <text evidence="3">Catalyzes the 1,3-allylic rearrangement of the homoallylic substrate isopentenyl (IPP) to its highly electrophilic allylic isomer, dimethylallyl diphosphate (DMAPP).</text>
</comment>
<keyword evidence="9" id="KW-0153">Cholesterol metabolism</keyword>
<evidence type="ECO:0000256" key="7">
    <source>
        <dbReference type="ARBA" id="ARBA00012057"/>
    </source>
</evidence>
<evidence type="ECO:0000256" key="12">
    <source>
        <dbReference type="ARBA" id="ARBA00022842"/>
    </source>
</evidence>
<keyword evidence="15" id="KW-0443">Lipid metabolism</keyword>
<feature type="non-terminal residue" evidence="20">
    <location>
        <position position="1"/>
    </location>
</feature>
<dbReference type="GO" id="GO:0050992">
    <property type="term" value="P:dimethylallyl diphosphate biosynthetic process"/>
    <property type="evidence" value="ECO:0007669"/>
    <property type="project" value="UniProtKB-UniPathway"/>
</dbReference>
<name>A0A8J6ANZ6_GALPY</name>
<dbReference type="NCBIfam" id="TIGR02150">
    <property type="entry name" value="IPP_isom_1"/>
    <property type="match status" value="1"/>
</dbReference>
<protein>
    <recommendedName>
        <fullName evidence="7">isopentenyl-diphosphate Delta-isomerase</fullName>
        <ecNumber evidence="7">5.3.3.2</ecNumber>
    </recommendedName>
</protein>
<feature type="domain" description="Nudix hydrolase" evidence="19">
    <location>
        <begin position="55"/>
        <end position="205"/>
    </location>
</feature>
<keyword evidence="18" id="KW-0413">Isomerase</keyword>
<dbReference type="Gene3D" id="3.90.79.10">
    <property type="entry name" value="Nucleoside Triphosphate Pyrophosphohydrolase"/>
    <property type="match status" value="1"/>
</dbReference>
<evidence type="ECO:0000256" key="13">
    <source>
        <dbReference type="ARBA" id="ARBA00022955"/>
    </source>
</evidence>
<keyword evidence="14" id="KW-0753">Steroid metabolism</keyword>
<dbReference type="UniPathway" id="UPA00059">
    <property type="reaction ID" value="UER00104"/>
</dbReference>
<dbReference type="CDD" id="cd02885">
    <property type="entry name" value="NUDIX_IPP_Isomerase"/>
    <property type="match status" value="1"/>
</dbReference>
<comment type="catalytic activity">
    <reaction evidence="1">
        <text>isopentenyl diphosphate = dimethylallyl diphosphate</text>
        <dbReference type="Rhea" id="RHEA:23284"/>
        <dbReference type="ChEBI" id="CHEBI:57623"/>
        <dbReference type="ChEBI" id="CHEBI:128769"/>
        <dbReference type="EC" id="5.3.3.2"/>
    </reaction>
</comment>
<evidence type="ECO:0000256" key="16">
    <source>
        <dbReference type="ARBA" id="ARBA00023140"/>
    </source>
</evidence>
<comment type="similarity">
    <text evidence="6">Belongs to the IPP isomerase type 1 family.</text>
</comment>
<dbReference type="AlphaFoldDB" id="A0A8J6ANZ6"/>
<evidence type="ECO:0000256" key="8">
    <source>
        <dbReference type="ARBA" id="ARBA00022516"/>
    </source>
</evidence>
<organism evidence="20 21">
    <name type="scientific">Galemys pyrenaicus</name>
    <name type="common">Iberian desman</name>
    <name type="synonym">Pyrenean desman</name>
    <dbReference type="NCBI Taxonomy" id="202257"/>
    <lineage>
        <taxon>Eukaryota</taxon>
        <taxon>Metazoa</taxon>
        <taxon>Chordata</taxon>
        <taxon>Craniata</taxon>
        <taxon>Vertebrata</taxon>
        <taxon>Euteleostomi</taxon>
        <taxon>Mammalia</taxon>
        <taxon>Eutheria</taxon>
        <taxon>Laurasiatheria</taxon>
        <taxon>Eulipotyphla</taxon>
        <taxon>Talpidae</taxon>
        <taxon>Galemys</taxon>
    </lineage>
</organism>
<reference evidence="20" key="1">
    <citation type="journal article" date="2021" name="Evol. Appl.">
        <title>The genome of the Pyrenean desman and the effects of bottlenecks and inbreeding on the genomic landscape of an endangered species.</title>
        <authorList>
            <person name="Escoda L."/>
            <person name="Castresana J."/>
        </authorList>
    </citation>
    <scope>NUCLEOTIDE SEQUENCE</scope>
    <source>
        <strain evidence="20">IBE-C5619</strain>
    </source>
</reference>
<sequence length="270" mass="31203">RVQLAVMPEISLNWVDERQRQRLDEMLIVVDENDKVIGTDTKRNCHLNENIEKGLLHRGFSVVLFNTENKLLVQQRSDNKVTFPGYFTDSCSSHPLSNPAELEEKEALGVRRAACRRLQAELGIPPGQISPEDVKFMTIYHHKAKSDRVWGEHEICYLLLVKKDVTVNPDPSETKSFHYLTQEELKELLERGARGEAKVTPWLRYIAENFLYKWWPYLNELAQFVEPDKIHRCESVRIEPVTSSAPGRNAVFQQQALMHLHQRGQGVTDC</sequence>
<keyword evidence="12" id="KW-0460">Magnesium</keyword>
<dbReference type="InterPro" id="IPR015797">
    <property type="entry name" value="NUDIX_hydrolase-like_dom_sf"/>
</dbReference>
<dbReference type="Proteomes" id="UP000700334">
    <property type="component" value="Unassembled WGS sequence"/>
</dbReference>
<gene>
    <name evidence="20" type="ORF">J0S82_020838</name>
</gene>
<keyword evidence="21" id="KW-1185">Reference proteome</keyword>
<evidence type="ECO:0000256" key="6">
    <source>
        <dbReference type="ARBA" id="ARBA00007579"/>
    </source>
</evidence>
<evidence type="ECO:0000256" key="11">
    <source>
        <dbReference type="ARBA" id="ARBA00022778"/>
    </source>
</evidence>
<evidence type="ECO:0000256" key="14">
    <source>
        <dbReference type="ARBA" id="ARBA00023011"/>
    </source>
</evidence>
<evidence type="ECO:0000313" key="20">
    <source>
        <dbReference type="EMBL" id="KAG8524966.1"/>
    </source>
</evidence>